<keyword evidence="3" id="KW-0808">Transferase</keyword>
<feature type="domain" description="PLD phosphodiesterase" evidence="10">
    <location>
        <begin position="445"/>
        <end position="472"/>
    </location>
</feature>
<evidence type="ECO:0000313" key="11">
    <source>
        <dbReference type="EMBL" id="MCM2375183.1"/>
    </source>
</evidence>
<protein>
    <recommendedName>
        <fullName evidence="8">Cardiolipin synthase</fullName>
        <ecNumber evidence="8">2.7.8.-</ecNumber>
    </recommendedName>
</protein>
<dbReference type="PANTHER" id="PTHR21248:SF22">
    <property type="entry name" value="PHOSPHOLIPASE D"/>
    <property type="match status" value="1"/>
</dbReference>
<dbReference type="NCBIfam" id="TIGR04265">
    <property type="entry name" value="bac_cardiolipin"/>
    <property type="match status" value="1"/>
</dbReference>
<keyword evidence="4 9" id="KW-0812">Transmembrane</keyword>
<dbReference type="PANTHER" id="PTHR21248">
    <property type="entry name" value="CARDIOLIPIN SYNTHASE"/>
    <property type="match status" value="1"/>
</dbReference>
<sequence length="532" mass="60286">MQTANESFLKTTWSFLWRVSHWPAKASGWFWRTVFWPVRFAYRKSETLTRMVAWMRLHRKRLTAAFLMIAHLLGMIASVNVLSESRTPQGAIAWIVSLNTFPYVAVPLYWTIGETDYGEHALTYRASRSSGTHIVEQLYDDLREAKLAVPVEDSTQRLLTRLVQFPVTRGNRAKLLVDGPETFDAMLQSIESAKTYILVEFYIIHDDQLGGRLKELLIAKASEGVRVRLLYDEYGSRDLPDEYIEELRANGIKVHGFNSPFGGGSTTRLNFRNHRKLVIVDGITAFAGGHNVGDEYLVGVDELGPYRDTSVQVEGPLVQCCQVAFAEDWHAVSKELLDDLNWTPVASEEPGVEGICVPSGPADEFETASLFFMQSILSAKKRIWIASPYFVPDEKMATTLQLAAMRGVDVRILIPQNSDSTLVWLSSFSYFGEMNAAGVRVYRYQGRFMHQKVLLVDDTMAAVGTANFDNRSFRLNFEIMLAFFDESFSQEVAEMFEDDLRYCTLSDGSELEEKSYAFQLLVRAARLLAPIQ</sequence>
<dbReference type="RefSeq" id="WP_250933760.1">
    <property type="nucleotide sequence ID" value="NZ_JAMQBK010000138.1"/>
</dbReference>
<dbReference type="InterPro" id="IPR025202">
    <property type="entry name" value="PLD-like_dom"/>
</dbReference>
<dbReference type="CDD" id="cd09161">
    <property type="entry name" value="PLDc_PaCLS_like_2"/>
    <property type="match status" value="1"/>
</dbReference>
<keyword evidence="7 9" id="KW-0472">Membrane</keyword>
<reference evidence="11 12" key="1">
    <citation type="journal article" date="2022" name="Syst. Appl. Microbiol.">
        <title>Rhodopirellula aestuarii sp. nov., a novel member of the genus Rhodopirellula isolated from brackish sediments collected in the Tagus River estuary, Portugal.</title>
        <authorList>
            <person name="Vitorino I.R."/>
            <person name="Klimek D."/>
            <person name="Calusinska M."/>
            <person name="Lobo-da-Cunha A."/>
            <person name="Vasconcelos V."/>
            <person name="Lage O.M."/>
        </authorList>
    </citation>
    <scope>NUCLEOTIDE SEQUENCE [LARGE SCALE GENOMIC DNA]</scope>
    <source>
        <strain evidence="11 12">ICT_H3.1</strain>
    </source>
</reference>
<dbReference type="SUPFAM" id="SSF56024">
    <property type="entry name" value="Phospholipase D/nuclease"/>
    <property type="match status" value="2"/>
</dbReference>
<gene>
    <name evidence="11" type="primary">cls</name>
    <name evidence="11" type="ORF">NB063_31560</name>
</gene>
<keyword evidence="12" id="KW-1185">Reference proteome</keyword>
<dbReference type="InterPro" id="IPR022924">
    <property type="entry name" value="Cardiolipin_synthase"/>
</dbReference>
<dbReference type="SMART" id="SM00155">
    <property type="entry name" value="PLDc"/>
    <property type="match status" value="2"/>
</dbReference>
<evidence type="ECO:0000256" key="1">
    <source>
        <dbReference type="ARBA" id="ARBA00004236"/>
    </source>
</evidence>
<evidence type="ECO:0000256" key="9">
    <source>
        <dbReference type="SAM" id="Phobius"/>
    </source>
</evidence>
<evidence type="ECO:0000256" key="7">
    <source>
        <dbReference type="ARBA" id="ARBA00023136"/>
    </source>
</evidence>
<accession>A0ABT0UE58</accession>
<comment type="caution">
    <text evidence="11">The sequence shown here is derived from an EMBL/GenBank/DDBJ whole genome shotgun (WGS) entry which is preliminary data.</text>
</comment>
<keyword evidence="2" id="KW-1003">Cell membrane</keyword>
<dbReference type="EMBL" id="JAMQBK010000138">
    <property type="protein sequence ID" value="MCM2375183.1"/>
    <property type="molecule type" value="Genomic_DNA"/>
</dbReference>
<evidence type="ECO:0000256" key="2">
    <source>
        <dbReference type="ARBA" id="ARBA00022475"/>
    </source>
</evidence>
<dbReference type="Gene3D" id="3.30.870.10">
    <property type="entry name" value="Endonuclease Chain A"/>
    <property type="match status" value="2"/>
</dbReference>
<keyword evidence="5" id="KW-0677">Repeat</keyword>
<evidence type="ECO:0000256" key="4">
    <source>
        <dbReference type="ARBA" id="ARBA00022692"/>
    </source>
</evidence>
<comment type="subcellular location">
    <subcellularLocation>
        <location evidence="1">Cell membrane</location>
    </subcellularLocation>
</comment>
<keyword evidence="6 9" id="KW-1133">Transmembrane helix</keyword>
<evidence type="ECO:0000256" key="3">
    <source>
        <dbReference type="ARBA" id="ARBA00022679"/>
    </source>
</evidence>
<evidence type="ECO:0000256" key="8">
    <source>
        <dbReference type="NCBIfam" id="TIGR04265"/>
    </source>
</evidence>
<organism evidence="11 12">
    <name type="scientific">Aporhodopirellula aestuarii</name>
    <dbReference type="NCBI Taxonomy" id="2950107"/>
    <lineage>
        <taxon>Bacteria</taxon>
        <taxon>Pseudomonadati</taxon>
        <taxon>Planctomycetota</taxon>
        <taxon>Planctomycetia</taxon>
        <taxon>Pirellulales</taxon>
        <taxon>Pirellulaceae</taxon>
        <taxon>Aporhodopirellula</taxon>
    </lineage>
</organism>
<dbReference type="PROSITE" id="PS50035">
    <property type="entry name" value="PLD"/>
    <property type="match status" value="2"/>
</dbReference>
<dbReference type="Pfam" id="PF13091">
    <property type="entry name" value="PLDc_2"/>
    <property type="match status" value="2"/>
</dbReference>
<evidence type="ECO:0000259" key="10">
    <source>
        <dbReference type="PROSITE" id="PS50035"/>
    </source>
</evidence>
<feature type="domain" description="PLD phosphodiesterase" evidence="10">
    <location>
        <begin position="269"/>
        <end position="296"/>
    </location>
</feature>
<proteinExistence type="predicted"/>
<name>A0ABT0UE58_9BACT</name>
<evidence type="ECO:0000256" key="5">
    <source>
        <dbReference type="ARBA" id="ARBA00022737"/>
    </source>
</evidence>
<evidence type="ECO:0000313" key="12">
    <source>
        <dbReference type="Proteomes" id="UP001202961"/>
    </source>
</evidence>
<evidence type="ECO:0000256" key="6">
    <source>
        <dbReference type="ARBA" id="ARBA00022989"/>
    </source>
</evidence>
<dbReference type="Proteomes" id="UP001202961">
    <property type="component" value="Unassembled WGS sequence"/>
</dbReference>
<feature type="transmembrane region" description="Helical" evidence="9">
    <location>
        <begin position="62"/>
        <end position="82"/>
    </location>
</feature>
<dbReference type="EC" id="2.7.8.-" evidence="8"/>
<dbReference type="InterPro" id="IPR001736">
    <property type="entry name" value="PLipase_D/transphosphatidylase"/>
</dbReference>